<dbReference type="OrthoDB" id="3237158at2"/>
<dbReference type="Gene3D" id="3.40.50.300">
    <property type="entry name" value="P-loop containing nucleotide triphosphate hydrolases"/>
    <property type="match status" value="1"/>
</dbReference>
<proteinExistence type="predicted"/>
<dbReference type="GO" id="GO:0005886">
    <property type="term" value="C:plasma membrane"/>
    <property type="evidence" value="ECO:0007669"/>
    <property type="project" value="UniProtKB-SubCell"/>
</dbReference>
<feature type="transmembrane region" description="Helical" evidence="7">
    <location>
        <begin position="21"/>
        <end position="44"/>
    </location>
</feature>
<dbReference type="Proteomes" id="UP000199288">
    <property type="component" value="Unassembled WGS sequence"/>
</dbReference>
<keyword evidence="3" id="KW-0547">Nucleotide-binding</keyword>
<evidence type="ECO:0000256" key="6">
    <source>
        <dbReference type="ARBA" id="ARBA00023136"/>
    </source>
</evidence>
<evidence type="ECO:0000313" key="10">
    <source>
        <dbReference type="EMBL" id="SEA54214.1"/>
    </source>
</evidence>
<dbReference type="Pfam" id="PF00664">
    <property type="entry name" value="ABC_membrane"/>
    <property type="match status" value="1"/>
</dbReference>
<dbReference type="GO" id="GO:0034775">
    <property type="term" value="P:glutathione transmembrane transport"/>
    <property type="evidence" value="ECO:0007669"/>
    <property type="project" value="InterPro"/>
</dbReference>
<gene>
    <name evidence="10" type="ORF">SAMN02910418_01834</name>
</gene>
<dbReference type="AlphaFoldDB" id="A0A1H4C1J8"/>
<dbReference type="GO" id="GO:0140359">
    <property type="term" value="F:ABC-type transporter activity"/>
    <property type="evidence" value="ECO:0007669"/>
    <property type="project" value="InterPro"/>
</dbReference>
<dbReference type="GO" id="GO:0045454">
    <property type="term" value="P:cell redox homeostasis"/>
    <property type="evidence" value="ECO:0007669"/>
    <property type="project" value="InterPro"/>
</dbReference>
<dbReference type="PANTHER" id="PTHR24221:SF653">
    <property type="entry name" value="TRANSPORT ATP-BINDING PROTEIN CYDC"/>
    <property type="match status" value="1"/>
</dbReference>
<dbReference type="RefSeq" id="WP_092565176.1">
    <property type="nucleotide sequence ID" value="NZ_FNQV01000011.1"/>
</dbReference>
<dbReference type="SUPFAM" id="SSF90123">
    <property type="entry name" value="ABC transporter transmembrane region"/>
    <property type="match status" value="1"/>
</dbReference>
<evidence type="ECO:0000256" key="3">
    <source>
        <dbReference type="ARBA" id="ARBA00022741"/>
    </source>
</evidence>
<dbReference type="SUPFAM" id="SSF52540">
    <property type="entry name" value="P-loop containing nucleoside triphosphate hydrolases"/>
    <property type="match status" value="1"/>
</dbReference>
<protein>
    <submittedName>
        <fullName evidence="10">ATP-binding cassette, subfamily C, CydC</fullName>
    </submittedName>
</protein>
<evidence type="ECO:0000256" key="1">
    <source>
        <dbReference type="ARBA" id="ARBA00004651"/>
    </source>
</evidence>
<dbReference type="Gene3D" id="1.20.1560.10">
    <property type="entry name" value="ABC transporter type 1, transmembrane domain"/>
    <property type="match status" value="1"/>
</dbReference>
<name>A0A1H4C1J8_9ACTO</name>
<evidence type="ECO:0000256" key="5">
    <source>
        <dbReference type="ARBA" id="ARBA00022989"/>
    </source>
</evidence>
<accession>A0A1H4C1J8</accession>
<dbReference type="InterPro" id="IPR003439">
    <property type="entry name" value="ABC_transporter-like_ATP-bd"/>
</dbReference>
<dbReference type="GO" id="GO:0034040">
    <property type="term" value="F:ATPase-coupled lipid transmembrane transporter activity"/>
    <property type="evidence" value="ECO:0007669"/>
    <property type="project" value="TreeGrafter"/>
</dbReference>
<comment type="subcellular location">
    <subcellularLocation>
        <location evidence="1">Cell membrane</location>
        <topology evidence="1">Multi-pass membrane protein</topology>
    </subcellularLocation>
</comment>
<evidence type="ECO:0000313" key="11">
    <source>
        <dbReference type="Proteomes" id="UP000199288"/>
    </source>
</evidence>
<sequence length="590" mass="61362">MIADLRRALPLLRLRPGGFALSVLFGSLGLGSAIALSAVAAWLIARASQMPPVLSLTVAAVAVRTFGVSRPVLRYLERLASHQVALEGMAALRVQLYRIISRGKVSALAGVRRGDLQARVSTDVEQLANVVVLTLLPAAVAAVVGIGVVVFLAFLSPLIALIVALCQIAAGLIGPYLTMRAARISEIERRQSEVELGADALSALTDATELQVSGRLGEVLQRIEGHEAALTRASDRAALPAALGFGFDTLALGIAVIGAILVGISEVATGALTEVELAVVVLTPLAAFEGISLLGPAAVQLVRSAAAASRILALLDTAAGEPVTAPLGDDVDPTPGARPPATREGAHLRLTGASLAWPDHPIIARDIDLDMPEGAAIAVVGPSGVGKTTLLATLAGYIPVADGELSLDSRPAERERLAETVAVTAEDAHIFHASLLENLRVGNGQLTPADARELLERAGLGPWLASLPEGLETMMGSDGHTVSGGERRRILLARALGSGAPILLMDETAEHLDGETADRLIADLLASARSAGRSVVLVTHRLSALAGADEVIMLGRAGSDARILDRGSHEHLLDTNEHYRWLLAQEQEQA</sequence>
<evidence type="ECO:0000259" key="9">
    <source>
        <dbReference type="PROSITE" id="PS50929"/>
    </source>
</evidence>
<dbReference type="SMART" id="SM00382">
    <property type="entry name" value="AAA"/>
    <property type="match status" value="1"/>
</dbReference>
<dbReference type="InterPro" id="IPR036640">
    <property type="entry name" value="ABC1_TM_sf"/>
</dbReference>
<dbReference type="PROSITE" id="PS50929">
    <property type="entry name" value="ABC_TM1F"/>
    <property type="match status" value="1"/>
</dbReference>
<evidence type="ECO:0000256" key="4">
    <source>
        <dbReference type="ARBA" id="ARBA00022840"/>
    </source>
</evidence>
<dbReference type="PROSITE" id="PS00211">
    <property type="entry name" value="ABC_TRANSPORTER_1"/>
    <property type="match status" value="1"/>
</dbReference>
<dbReference type="InterPro" id="IPR039421">
    <property type="entry name" value="Type_1_exporter"/>
</dbReference>
<feature type="domain" description="ABC transporter" evidence="8">
    <location>
        <begin position="348"/>
        <end position="585"/>
    </location>
</feature>
<dbReference type="Pfam" id="PF00005">
    <property type="entry name" value="ABC_tran"/>
    <property type="match status" value="1"/>
</dbReference>
<keyword evidence="4 10" id="KW-0067">ATP-binding</keyword>
<dbReference type="InterPro" id="IPR003593">
    <property type="entry name" value="AAA+_ATPase"/>
</dbReference>
<evidence type="ECO:0000256" key="7">
    <source>
        <dbReference type="SAM" id="Phobius"/>
    </source>
</evidence>
<feature type="transmembrane region" description="Helical" evidence="7">
    <location>
        <begin position="127"/>
        <end position="152"/>
    </location>
</feature>
<organism evidence="10 11">
    <name type="scientific">Bowdeniella nasicola</name>
    <dbReference type="NCBI Taxonomy" id="208480"/>
    <lineage>
        <taxon>Bacteria</taxon>
        <taxon>Bacillati</taxon>
        <taxon>Actinomycetota</taxon>
        <taxon>Actinomycetes</taxon>
        <taxon>Actinomycetales</taxon>
        <taxon>Actinomycetaceae</taxon>
        <taxon>Bowdeniella</taxon>
    </lineage>
</organism>
<dbReference type="InterPro" id="IPR014223">
    <property type="entry name" value="ABC_CydC/D"/>
</dbReference>
<feature type="domain" description="ABC transmembrane type-1" evidence="9">
    <location>
        <begin position="20"/>
        <end position="303"/>
    </location>
</feature>
<dbReference type="EMBL" id="FNQV01000011">
    <property type="protein sequence ID" value="SEA54214.1"/>
    <property type="molecule type" value="Genomic_DNA"/>
</dbReference>
<keyword evidence="5 7" id="KW-1133">Transmembrane helix</keyword>
<dbReference type="InterPro" id="IPR027417">
    <property type="entry name" value="P-loop_NTPase"/>
</dbReference>
<dbReference type="NCBIfam" id="TIGR02868">
    <property type="entry name" value="CydC"/>
    <property type="match status" value="1"/>
</dbReference>
<feature type="transmembrane region" description="Helical" evidence="7">
    <location>
        <begin position="158"/>
        <end position="179"/>
    </location>
</feature>
<dbReference type="GO" id="GO:0005524">
    <property type="term" value="F:ATP binding"/>
    <property type="evidence" value="ECO:0007669"/>
    <property type="project" value="UniProtKB-KW"/>
</dbReference>
<dbReference type="InterPro" id="IPR017871">
    <property type="entry name" value="ABC_transporter-like_CS"/>
</dbReference>
<reference evidence="11" key="1">
    <citation type="submission" date="2016-10" db="EMBL/GenBank/DDBJ databases">
        <authorList>
            <person name="Varghese N."/>
            <person name="Submissions S."/>
        </authorList>
    </citation>
    <scope>NUCLEOTIDE SEQUENCE [LARGE SCALE GENOMIC DNA]</scope>
    <source>
        <strain evidence="11">KPR-1</strain>
    </source>
</reference>
<feature type="transmembrane region" description="Helical" evidence="7">
    <location>
        <begin position="242"/>
        <end position="265"/>
    </location>
</feature>
<keyword evidence="6 7" id="KW-0472">Membrane</keyword>
<dbReference type="PROSITE" id="PS50893">
    <property type="entry name" value="ABC_TRANSPORTER_2"/>
    <property type="match status" value="1"/>
</dbReference>
<dbReference type="InterPro" id="IPR011527">
    <property type="entry name" value="ABC1_TM_dom"/>
</dbReference>
<keyword evidence="2 7" id="KW-0812">Transmembrane</keyword>
<evidence type="ECO:0000256" key="2">
    <source>
        <dbReference type="ARBA" id="ARBA00022692"/>
    </source>
</evidence>
<evidence type="ECO:0000259" key="8">
    <source>
        <dbReference type="PROSITE" id="PS50893"/>
    </source>
</evidence>
<dbReference type="PANTHER" id="PTHR24221">
    <property type="entry name" value="ATP-BINDING CASSETTE SUB-FAMILY B"/>
    <property type="match status" value="1"/>
</dbReference>
<dbReference type="GO" id="GO:0016887">
    <property type="term" value="F:ATP hydrolysis activity"/>
    <property type="evidence" value="ECO:0007669"/>
    <property type="project" value="InterPro"/>
</dbReference>
<keyword evidence="11" id="KW-1185">Reference proteome</keyword>